<evidence type="ECO:0000313" key="5">
    <source>
        <dbReference type="EMBL" id="CRL33212.1"/>
    </source>
</evidence>
<keyword evidence="2" id="KW-0378">Hydrolase</keyword>
<dbReference type="GO" id="GO:0016020">
    <property type="term" value="C:membrane"/>
    <property type="evidence" value="ECO:0007669"/>
    <property type="project" value="TreeGrafter"/>
</dbReference>
<dbReference type="Proteomes" id="UP000446657">
    <property type="component" value="Unassembled WGS sequence"/>
</dbReference>
<evidence type="ECO:0000256" key="1">
    <source>
        <dbReference type="ARBA" id="ARBA00022723"/>
    </source>
</evidence>
<dbReference type="EMBL" id="CVRR01000005">
    <property type="protein sequence ID" value="CRL33212.1"/>
    <property type="molecule type" value="Genomic_DNA"/>
</dbReference>
<keyword evidence="7" id="KW-1185">Reference proteome</keyword>
<feature type="domain" description="NodB homology" evidence="4">
    <location>
        <begin position="62"/>
        <end position="241"/>
    </location>
</feature>
<evidence type="ECO:0000256" key="2">
    <source>
        <dbReference type="ARBA" id="ARBA00022801"/>
    </source>
</evidence>
<dbReference type="PANTHER" id="PTHR10587">
    <property type="entry name" value="GLYCOSYL TRANSFERASE-RELATED"/>
    <property type="match status" value="1"/>
</dbReference>
<gene>
    <name evidence="6" type="ORF">GMD30_01560</name>
    <name evidence="5" type="ORF">M72_01511</name>
</gene>
<protein>
    <submittedName>
        <fullName evidence="6">Polysaccharide deacetylase family protein</fullName>
    </submittedName>
</protein>
<sequence length="276" mass="31314">MFKKIHRELKKESCRKIGNGFLVMALICCLMFVSYQATSAVITSAKVGDRELPIYCVDTTEKKVALSFDAAWGAEDFPRIMDVLDKHKVKVTFFMTGGWVEDNPDCVKELVKRGHDLGNHSEHHYDMTTISQEEKDSELKTVHDKVKKLTGYEMYLFRPPYGAYDNDVIKTAYAMHYYPIQWSVDSLDWKNYGVDSIITTVCNHKALAPGAIILCHNGAKYTADALDAMLTNLEEQGYKIVPISKLIMKKNYHMDATGKQIADDAEKQKTTEAVIH</sequence>
<evidence type="ECO:0000313" key="6">
    <source>
        <dbReference type="EMBL" id="MTR80413.1"/>
    </source>
</evidence>
<accession>A0A0M6WBN5</accession>
<dbReference type="CDD" id="cd10917">
    <property type="entry name" value="CE4_NodB_like_6s_7s"/>
    <property type="match status" value="1"/>
</dbReference>
<reference evidence="5" key="2">
    <citation type="submission" date="2015-05" db="EMBL/GenBank/DDBJ databases">
        <authorList>
            <person name="Wang D.B."/>
            <person name="Wang M."/>
        </authorList>
    </citation>
    <scope>NUCLEOTIDE SEQUENCE [LARGE SCALE GENOMIC DNA]</scope>
    <source>
        <strain evidence="5">M72</strain>
    </source>
</reference>
<keyword evidence="3" id="KW-0812">Transmembrane</keyword>
<dbReference type="GO" id="GO:0016810">
    <property type="term" value="F:hydrolase activity, acting on carbon-nitrogen (but not peptide) bonds"/>
    <property type="evidence" value="ECO:0007669"/>
    <property type="project" value="InterPro"/>
</dbReference>
<evidence type="ECO:0000313" key="8">
    <source>
        <dbReference type="Proteomes" id="UP000446657"/>
    </source>
</evidence>
<dbReference type="PROSITE" id="PS51677">
    <property type="entry name" value="NODB"/>
    <property type="match status" value="1"/>
</dbReference>
<dbReference type="AlphaFoldDB" id="A0A0M6WBN5"/>
<dbReference type="Gene3D" id="3.20.20.370">
    <property type="entry name" value="Glycoside hydrolase/deacetylase"/>
    <property type="match status" value="1"/>
</dbReference>
<dbReference type="STRING" id="301302.ERS852420_01412"/>
<evidence type="ECO:0000259" key="4">
    <source>
        <dbReference type="PROSITE" id="PS51677"/>
    </source>
</evidence>
<dbReference type="InterPro" id="IPR050248">
    <property type="entry name" value="Polysacc_deacetylase_ArnD"/>
</dbReference>
<evidence type="ECO:0000256" key="3">
    <source>
        <dbReference type="SAM" id="Phobius"/>
    </source>
</evidence>
<name>A0A0M6WBN5_9FIRM</name>
<feature type="transmembrane region" description="Helical" evidence="3">
    <location>
        <begin position="21"/>
        <end position="42"/>
    </location>
</feature>
<dbReference type="RefSeq" id="WP_055066940.1">
    <property type="nucleotide sequence ID" value="NZ_CP173697.1"/>
</dbReference>
<dbReference type="Proteomes" id="UP000049979">
    <property type="component" value="Unassembled WGS sequence"/>
</dbReference>
<reference evidence="7" key="1">
    <citation type="submission" date="2015-05" db="EMBL/GenBank/DDBJ databases">
        <authorList>
            <consortium name="Pathogen Informatics"/>
        </authorList>
    </citation>
    <scope>NUCLEOTIDE SEQUENCE [LARGE SCALE GENOMIC DNA]</scope>
    <source>
        <strain evidence="7">M72</strain>
    </source>
</reference>
<keyword evidence="3" id="KW-0472">Membrane</keyword>
<dbReference type="PANTHER" id="PTHR10587:SF133">
    <property type="entry name" value="CHITIN DEACETYLASE 1-RELATED"/>
    <property type="match status" value="1"/>
</dbReference>
<reference evidence="6 8" key="3">
    <citation type="journal article" date="2019" name="Nat. Med.">
        <title>A library of human gut bacterial isolates paired with longitudinal multiomics data enables mechanistic microbiome research.</title>
        <authorList>
            <person name="Poyet M."/>
            <person name="Groussin M."/>
            <person name="Gibbons S.M."/>
            <person name="Avila-Pacheco J."/>
            <person name="Jiang X."/>
            <person name="Kearney S.M."/>
            <person name="Perrotta A.R."/>
            <person name="Berdy B."/>
            <person name="Zhao S."/>
            <person name="Lieberman T.D."/>
            <person name="Swanson P.K."/>
            <person name="Smith M."/>
            <person name="Roesemann S."/>
            <person name="Alexander J.E."/>
            <person name="Rich S.A."/>
            <person name="Livny J."/>
            <person name="Vlamakis H."/>
            <person name="Clish C."/>
            <person name="Bullock K."/>
            <person name="Deik A."/>
            <person name="Scott J."/>
            <person name="Pierce K.A."/>
            <person name="Xavier R.J."/>
            <person name="Alm E.J."/>
        </authorList>
    </citation>
    <scope>NUCLEOTIDE SEQUENCE [LARGE SCALE GENOMIC DNA]</scope>
    <source>
        <strain evidence="6 8">BIOML-A1</strain>
    </source>
</reference>
<dbReference type="SUPFAM" id="SSF88713">
    <property type="entry name" value="Glycoside hydrolase/deacetylase"/>
    <property type="match status" value="1"/>
</dbReference>
<dbReference type="GO" id="GO:0005975">
    <property type="term" value="P:carbohydrate metabolic process"/>
    <property type="evidence" value="ECO:0007669"/>
    <property type="project" value="InterPro"/>
</dbReference>
<dbReference type="InterPro" id="IPR011330">
    <property type="entry name" value="Glyco_hydro/deAcase_b/a-brl"/>
</dbReference>
<dbReference type="Pfam" id="PF01522">
    <property type="entry name" value="Polysacc_deac_1"/>
    <property type="match status" value="1"/>
</dbReference>
<dbReference type="EMBL" id="WNAL01000002">
    <property type="protein sequence ID" value="MTR80413.1"/>
    <property type="molecule type" value="Genomic_DNA"/>
</dbReference>
<keyword evidence="3" id="KW-1133">Transmembrane helix</keyword>
<dbReference type="InterPro" id="IPR002509">
    <property type="entry name" value="NODB_dom"/>
</dbReference>
<dbReference type="OrthoDB" id="9806342at2"/>
<dbReference type="GO" id="GO:0046872">
    <property type="term" value="F:metal ion binding"/>
    <property type="evidence" value="ECO:0007669"/>
    <property type="project" value="UniProtKB-KW"/>
</dbReference>
<proteinExistence type="predicted"/>
<keyword evidence="1" id="KW-0479">Metal-binding</keyword>
<organism evidence="5 7">
    <name type="scientific">Roseburia faecis</name>
    <dbReference type="NCBI Taxonomy" id="301302"/>
    <lineage>
        <taxon>Bacteria</taxon>
        <taxon>Bacillati</taxon>
        <taxon>Bacillota</taxon>
        <taxon>Clostridia</taxon>
        <taxon>Lachnospirales</taxon>
        <taxon>Lachnospiraceae</taxon>
        <taxon>Roseburia</taxon>
    </lineage>
</organism>
<evidence type="ECO:0000313" key="7">
    <source>
        <dbReference type="Proteomes" id="UP000049979"/>
    </source>
</evidence>